<evidence type="ECO:0000256" key="5">
    <source>
        <dbReference type="ARBA" id="ARBA00022691"/>
    </source>
</evidence>
<dbReference type="Proteomes" id="UP001529235">
    <property type="component" value="Unassembled WGS sequence"/>
</dbReference>
<keyword evidence="5 6" id="KW-0949">S-adenosyl-L-methionine</keyword>
<comment type="similarity">
    <text evidence="2">Belongs to the diphthine synthase family.</text>
</comment>
<organism evidence="8 9">
    <name type="scientific">Ignisphaera cupida</name>
    <dbReference type="NCBI Taxonomy" id="3050454"/>
    <lineage>
        <taxon>Archaea</taxon>
        <taxon>Thermoproteota</taxon>
        <taxon>Thermoprotei</taxon>
        <taxon>Desulfurococcales</taxon>
        <taxon>Desulfurococcaceae</taxon>
        <taxon>Ignisphaera</taxon>
    </lineage>
</organism>
<dbReference type="PANTHER" id="PTHR10882:SF0">
    <property type="entry name" value="DIPHTHINE METHYL ESTER SYNTHASE"/>
    <property type="match status" value="1"/>
</dbReference>
<dbReference type="SUPFAM" id="SSF53790">
    <property type="entry name" value="Tetrapyrrole methylase"/>
    <property type="match status" value="1"/>
</dbReference>
<feature type="domain" description="Tetrapyrrole methylase" evidence="7">
    <location>
        <begin position="70"/>
        <end position="225"/>
    </location>
</feature>
<dbReference type="PANTHER" id="PTHR10882">
    <property type="entry name" value="DIPHTHINE SYNTHASE"/>
    <property type="match status" value="1"/>
</dbReference>
<evidence type="ECO:0000256" key="1">
    <source>
        <dbReference type="ARBA" id="ARBA00005156"/>
    </source>
</evidence>
<dbReference type="Pfam" id="PF00590">
    <property type="entry name" value="TP_methylase"/>
    <property type="match status" value="1"/>
</dbReference>
<keyword evidence="3 8" id="KW-0489">Methyltransferase</keyword>
<dbReference type="NCBIfam" id="TIGR00522">
    <property type="entry name" value="dph5"/>
    <property type="match status" value="1"/>
</dbReference>
<feature type="binding site" evidence="6">
    <location>
        <position position="91"/>
    </location>
    <ligand>
        <name>S-adenosyl-L-methionine</name>
        <dbReference type="ChEBI" id="CHEBI:59789"/>
    </ligand>
</feature>
<reference evidence="8 9" key="1">
    <citation type="submission" date="2023-05" db="EMBL/GenBank/DDBJ databases">
        <title>A new hyperthermophilic archaea 'Ignisphaera cupida' sp. nov. and description of the family 'Ignisphaeraceae' fam. nov.</title>
        <authorList>
            <person name="Podosokorskaya O.A."/>
            <person name="Elcheninov A.G."/>
            <person name="Klukina A."/>
            <person name="Merkel A.Y."/>
        </authorList>
    </citation>
    <scope>NUCLEOTIDE SEQUENCE [LARGE SCALE GENOMIC DNA]</scope>
    <source>
        <strain evidence="8 9">4213-co</strain>
    </source>
</reference>
<dbReference type="PIRSF" id="PIRSF036432">
    <property type="entry name" value="Diphthine_synth"/>
    <property type="match status" value="1"/>
</dbReference>
<evidence type="ECO:0000256" key="2">
    <source>
        <dbReference type="ARBA" id="ARBA00006729"/>
    </source>
</evidence>
<evidence type="ECO:0000259" key="7">
    <source>
        <dbReference type="Pfam" id="PF00590"/>
    </source>
</evidence>
<dbReference type="RefSeq" id="WP_285272775.1">
    <property type="nucleotide sequence ID" value="NZ_JASNVW010000001.1"/>
</dbReference>
<feature type="binding site" evidence="6">
    <location>
        <position position="237"/>
    </location>
    <ligand>
        <name>S-adenosyl-L-methionine</name>
        <dbReference type="ChEBI" id="CHEBI:59789"/>
    </ligand>
</feature>
<accession>A0ABD4Z3A5</accession>
<evidence type="ECO:0000313" key="9">
    <source>
        <dbReference type="Proteomes" id="UP001529235"/>
    </source>
</evidence>
<dbReference type="InterPro" id="IPR000878">
    <property type="entry name" value="4pyrrol_Mease"/>
</dbReference>
<evidence type="ECO:0000313" key="8">
    <source>
        <dbReference type="EMBL" id="MDK6027791.1"/>
    </source>
</evidence>
<comment type="pathway">
    <text evidence="1">Protein modification; peptidyl-diphthamide biosynthesis.</text>
</comment>
<feature type="binding site" evidence="6">
    <location>
        <position position="168"/>
    </location>
    <ligand>
        <name>S-adenosyl-L-methionine</name>
        <dbReference type="ChEBI" id="CHEBI:59789"/>
    </ligand>
</feature>
<dbReference type="InterPro" id="IPR035996">
    <property type="entry name" value="4pyrrol_Methylase_sf"/>
</dbReference>
<evidence type="ECO:0000256" key="3">
    <source>
        <dbReference type="ARBA" id="ARBA00022603"/>
    </source>
</evidence>
<dbReference type="Gene3D" id="3.40.1010.10">
    <property type="entry name" value="Cobalt-precorrin-4 Transmethylase, Domain 1"/>
    <property type="match status" value="1"/>
</dbReference>
<feature type="binding site" evidence="6">
    <location>
        <position position="9"/>
    </location>
    <ligand>
        <name>S-adenosyl-L-methionine</name>
        <dbReference type="ChEBI" id="CHEBI:59789"/>
    </ligand>
</feature>
<dbReference type="GO" id="GO:0032259">
    <property type="term" value="P:methylation"/>
    <property type="evidence" value="ECO:0007669"/>
    <property type="project" value="UniProtKB-KW"/>
</dbReference>
<feature type="binding site" evidence="6">
    <location>
        <position position="88"/>
    </location>
    <ligand>
        <name>S-adenosyl-L-methionine</name>
        <dbReference type="ChEBI" id="CHEBI:59789"/>
    </ligand>
</feature>
<feature type="binding site" evidence="6">
    <location>
        <position position="211"/>
    </location>
    <ligand>
        <name>S-adenosyl-L-methionine</name>
        <dbReference type="ChEBI" id="CHEBI:59789"/>
    </ligand>
</feature>
<dbReference type="GO" id="GO:0004164">
    <property type="term" value="F:diphthine synthase activity"/>
    <property type="evidence" value="ECO:0007669"/>
    <property type="project" value="UniProtKB-EC"/>
</dbReference>
<dbReference type="InterPro" id="IPR004551">
    <property type="entry name" value="Dphthn_synthase"/>
</dbReference>
<dbReference type="InterPro" id="IPR014777">
    <property type="entry name" value="4pyrrole_Mease_sub1"/>
</dbReference>
<feature type="binding site" evidence="6">
    <location>
        <begin position="116"/>
        <end position="117"/>
    </location>
    <ligand>
        <name>S-adenosyl-L-methionine</name>
        <dbReference type="ChEBI" id="CHEBI:59789"/>
    </ligand>
</feature>
<evidence type="ECO:0000256" key="6">
    <source>
        <dbReference type="PIRSR" id="PIRSR036432-1"/>
    </source>
</evidence>
<gene>
    <name evidence="8" type="primary">dph5</name>
    <name evidence="8" type="ORF">QPL79_00180</name>
</gene>
<protein>
    <submittedName>
        <fullName evidence="8">Diphthine synthase</fullName>
        <ecNumber evidence="8">2.1.1.98</ecNumber>
    </submittedName>
</protein>
<keyword evidence="4 8" id="KW-0808">Transferase</keyword>
<dbReference type="Gene3D" id="3.30.950.10">
    <property type="entry name" value="Methyltransferase, Cobalt-precorrin-4 Transmethylase, Domain 2"/>
    <property type="match status" value="1"/>
</dbReference>
<dbReference type="CDD" id="cd11647">
    <property type="entry name" value="DHP5_DphB"/>
    <property type="match status" value="1"/>
</dbReference>
<proteinExistence type="inferred from homology"/>
<sequence>MLRLIGLGLSIDSIPLGNLKKLLLLCDKIFVDAYTSVWFPDINILVKTLLNMKKDVIIAKRYMLEGSAIENVVNEAMKKDVCIAVVGDPLIATTHSIIIVEALKKGVEVDVSPATSIFNTAISISCLQIYRFGKVATIVSSKNGVVYEYPFTVLKMNREQNLHTLFLLEIDVEKKYYMKPNEGIELIMNIQKGLGEKVLANEDIVIVIADAFSRKQKVFVLSVEEAMKKTFNENTLYTLIIPAKKLHPVEEECINLIRDKNLYHSVTYEKDLINSAESLIHQNNSL</sequence>
<dbReference type="InterPro" id="IPR014776">
    <property type="entry name" value="4pyrrole_Mease_sub2"/>
</dbReference>
<keyword evidence="9" id="KW-1185">Reference proteome</keyword>
<dbReference type="EC" id="2.1.1.98" evidence="8"/>
<dbReference type="EMBL" id="JASNVW010000001">
    <property type="protein sequence ID" value="MDK6027791.1"/>
    <property type="molecule type" value="Genomic_DNA"/>
</dbReference>
<name>A0ABD4Z3A5_9CREN</name>
<comment type="caution">
    <text evidence="8">The sequence shown here is derived from an EMBL/GenBank/DDBJ whole genome shotgun (WGS) entry which is preliminary data.</text>
</comment>
<evidence type="ECO:0000256" key="4">
    <source>
        <dbReference type="ARBA" id="ARBA00022679"/>
    </source>
</evidence>
<dbReference type="AlphaFoldDB" id="A0ABD4Z3A5"/>